<dbReference type="KEGG" id="sfu:Sfum_0806"/>
<dbReference type="FunCoup" id="A0LGF2">
    <property type="interactions" value="314"/>
</dbReference>
<dbReference type="HOGENOM" id="CLU_049301_11_1_7"/>
<dbReference type="PRINTS" id="PR01438">
    <property type="entry name" value="UNVRSLSTRESS"/>
</dbReference>
<evidence type="ECO:0000313" key="3">
    <source>
        <dbReference type="EMBL" id="ABK16504.1"/>
    </source>
</evidence>
<dbReference type="EMBL" id="CP000478">
    <property type="protein sequence ID" value="ABK16504.1"/>
    <property type="molecule type" value="Genomic_DNA"/>
</dbReference>
<evidence type="ECO:0000256" key="1">
    <source>
        <dbReference type="ARBA" id="ARBA00008791"/>
    </source>
</evidence>
<dbReference type="Pfam" id="PF00582">
    <property type="entry name" value="Usp"/>
    <property type="match status" value="1"/>
</dbReference>
<name>A0LGF2_SYNFM</name>
<dbReference type="InterPro" id="IPR014729">
    <property type="entry name" value="Rossmann-like_a/b/a_fold"/>
</dbReference>
<reference evidence="3 4" key="1">
    <citation type="submission" date="2006-10" db="EMBL/GenBank/DDBJ databases">
        <title>Complete sequence of Syntrophobacter fumaroxidans MPOB.</title>
        <authorList>
            <consortium name="US DOE Joint Genome Institute"/>
            <person name="Copeland A."/>
            <person name="Lucas S."/>
            <person name="Lapidus A."/>
            <person name="Barry K."/>
            <person name="Detter J.C."/>
            <person name="Glavina del Rio T."/>
            <person name="Hammon N."/>
            <person name="Israni S."/>
            <person name="Pitluck S."/>
            <person name="Goltsman E.G."/>
            <person name="Martinez M."/>
            <person name="Schmutz J."/>
            <person name="Larimer F."/>
            <person name="Land M."/>
            <person name="Hauser L."/>
            <person name="Kyrpides N."/>
            <person name="Kim E."/>
            <person name="Boone D.R."/>
            <person name="Brockman F."/>
            <person name="Culley D."/>
            <person name="Ferry J."/>
            <person name="Gunsalus R."/>
            <person name="McInerney M.J."/>
            <person name="Morrison M."/>
            <person name="Plugge C."/>
            <person name="Rohlin L."/>
            <person name="Scholten J."/>
            <person name="Sieber J."/>
            <person name="Stams A.J.M."/>
            <person name="Worm P."/>
            <person name="Henstra A.M."/>
            <person name="Richardson P."/>
        </authorList>
    </citation>
    <scope>NUCLEOTIDE SEQUENCE [LARGE SCALE GENOMIC DNA]</scope>
    <source>
        <strain evidence="4">DSM 10017 / MPOB</strain>
    </source>
</reference>
<dbReference type="AlphaFoldDB" id="A0LGF2"/>
<keyword evidence="4" id="KW-1185">Reference proteome</keyword>
<evidence type="ECO:0000313" key="4">
    <source>
        <dbReference type="Proteomes" id="UP000001784"/>
    </source>
</evidence>
<dbReference type="InParanoid" id="A0LGF2"/>
<dbReference type="Proteomes" id="UP000001784">
    <property type="component" value="Chromosome"/>
</dbReference>
<organism evidence="3 4">
    <name type="scientific">Syntrophobacter fumaroxidans (strain DSM 10017 / MPOB)</name>
    <dbReference type="NCBI Taxonomy" id="335543"/>
    <lineage>
        <taxon>Bacteria</taxon>
        <taxon>Pseudomonadati</taxon>
        <taxon>Thermodesulfobacteriota</taxon>
        <taxon>Syntrophobacteria</taxon>
        <taxon>Syntrophobacterales</taxon>
        <taxon>Syntrophobacteraceae</taxon>
        <taxon>Syntrophobacter</taxon>
    </lineage>
</organism>
<dbReference type="SUPFAM" id="SSF52402">
    <property type="entry name" value="Adenine nucleotide alpha hydrolases-like"/>
    <property type="match status" value="1"/>
</dbReference>
<proteinExistence type="inferred from homology"/>
<dbReference type="eggNOG" id="COG0589">
    <property type="taxonomic scope" value="Bacteria"/>
</dbReference>
<gene>
    <name evidence="3" type="ordered locus">Sfum_0806</name>
</gene>
<dbReference type="InterPro" id="IPR006015">
    <property type="entry name" value="Universal_stress_UspA"/>
</dbReference>
<dbReference type="OrthoDB" id="9788959at2"/>
<comment type="similarity">
    <text evidence="1">Belongs to the universal stress protein A family.</text>
</comment>
<dbReference type="RefSeq" id="WP_011697677.1">
    <property type="nucleotide sequence ID" value="NC_008554.1"/>
</dbReference>
<dbReference type="InterPro" id="IPR006016">
    <property type="entry name" value="UspA"/>
</dbReference>
<sequence length="137" mass="14749">MKVLVATDGSERAMKAVRKSLEMAEKEGADVTLLSVGYFLRSEVEDVPLNVQEALDADSRTALEKAKALFDEKGIKVTTVMEKGLVPANVILEVAREGRFDHILLGSTGKTGLEKYLIGTTATKVVANAPCTVTVLR</sequence>
<dbReference type="Gene3D" id="3.40.50.620">
    <property type="entry name" value="HUPs"/>
    <property type="match status" value="1"/>
</dbReference>
<dbReference type="CDD" id="cd00293">
    <property type="entry name" value="USP-like"/>
    <property type="match status" value="1"/>
</dbReference>
<dbReference type="PANTHER" id="PTHR46268">
    <property type="entry name" value="STRESS RESPONSE PROTEIN NHAX"/>
    <property type="match status" value="1"/>
</dbReference>
<evidence type="ECO:0000259" key="2">
    <source>
        <dbReference type="Pfam" id="PF00582"/>
    </source>
</evidence>
<dbReference type="PANTHER" id="PTHR46268:SF6">
    <property type="entry name" value="UNIVERSAL STRESS PROTEIN UP12"/>
    <property type="match status" value="1"/>
</dbReference>
<dbReference type="STRING" id="335543.Sfum_0806"/>
<feature type="domain" description="UspA" evidence="2">
    <location>
        <begin position="2"/>
        <end position="137"/>
    </location>
</feature>
<accession>A0LGF2</accession>
<protein>
    <submittedName>
        <fullName evidence="3">UspA domain protein</fullName>
    </submittedName>
</protein>